<comment type="caution">
    <text evidence="1">The sequence shown here is derived from an EMBL/GenBank/DDBJ whole genome shotgun (WGS) entry which is preliminary data.</text>
</comment>
<protein>
    <submittedName>
        <fullName evidence="1">Uncharacterized protein</fullName>
    </submittedName>
</protein>
<name>A0A645GAF8_9ZZZZ</name>
<evidence type="ECO:0000313" key="1">
    <source>
        <dbReference type="EMBL" id="MPN21054.1"/>
    </source>
</evidence>
<reference evidence="1" key="1">
    <citation type="submission" date="2019-08" db="EMBL/GenBank/DDBJ databases">
        <authorList>
            <person name="Kucharzyk K."/>
            <person name="Murdoch R.W."/>
            <person name="Higgins S."/>
            <person name="Loffler F."/>
        </authorList>
    </citation>
    <scope>NUCLEOTIDE SEQUENCE</scope>
</reference>
<proteinExistence type="predicted"/>
<sequence length="148" mass="17012">MEHRPIVEGIKSDFQPRIGAQRQEITRRAERRFEFIEFAGEDDGPGRSDEFVGRNGNAFFTIAPEAVRGEFSVQFNGFASDRDGLRTVEFDIQRFRRLHHGRQDGSGQKREQKGMKFHENSLRRLELIFDFPQIRRAAAGKVAFGIGV</sequence>
<gene>
    <name evidence="1" type="ORF">SDC9_168433</name>
</gene>
<dbReference type="EMBL" id="VSSQ01068937">
    <property type="protein sequence ID" value="MPN21054.1"/>
    <property type="molecule type" value="Genomic_DNA"/>
</dbReference>
<accession>A0A645GAF8</accession>
<organism evidence="1">
    <name type="scientific">bioreactor metagenome</name>
    <dbReference type="NCBI Taxonomy" id="1076179"/>
    <lineage>
        <taxon>unclassified sequences</taxon>
        <taxon>metagenomes</taxon>
        <taxon>ecological metagenomes</taxon>
    </lineage>
</organism>
<dbReference type="AlphaFoldDB" id="A0A645GAF8"/>